<proteinExistence type="predicted"/>
<evidence type="ECO:0000313" key="1">
    <source>
        <dbReference type="Proteomes" id="UP000887580"/>
    </source>
</evidence>
<accession>A0AC35FHM6</accession>
<reference evidence="2" key="1">
    <citation type="submission" date="2022-11" db="UniProtKB">
        <authorList>
            <consortium name="WormBaseParasite"/>
        </authorList>
    </citation>
    <scope>IDENTIFICATION</scope>
</reference>
<dbReference type="WBParaSite" id="PS1159_v2.g17668.t1">
    <property type="protein sequence ID" value="PS1159_v2.g17668.t1"/>
    <property type="gene ID" value="PS1159_v2.g17668"/>
</dbReference>
<protein>
    <submittedName>
        <fullName evidence="2">Uncharacterized protein</fullName>
    </submittedName>
</protein>
<name>A0AC35FHM6_9BILA</name>
<organism evidence="1 2">
    <name type="scientific">Panagrolaimus sp. PS1159</name>
    <dbReference type="NCBI Taxonomy" id="55785"/>
    <lineage>
        <taxon>Eukaryota</taxon>
        <taxon>Metazoa</taxon>
        <taxon>Ecdysozoa</taxon>
        <taxon>Nematoda</taxon>
        <taxon>Chromadorea</taxon>
        <taxon>Rhabditida</taxon>
        <taxon>Tylenchina</taxon>
        <taxon>Panagrolaimomorpha</taxon>
        <taxon>Panagrolaimoidea</taxon>
        <taxon>Panagrolaimidae</taxon>
        <taxon>Panagrolaimus</taxon>
    </lineage>
</organism>
<dbReference type="Proteomes" id="UP000887580">
    <property type="component" value="Unplaced"/>
</dbReference>
<evidence type="ECO:0000313" key="2">
    <source>
        <dbReference type="WBParaSite" id="PS1159_v2.g17668.t1"/>
    </source>
</evidence>
<sequence>MRYGKIYYYDRLGNKVQGDSTPTVKEEIISFPSRLERSKNTIKMLARGGPDFGRLSPPFAAVSSGYVPDDPFKLGSDSPTSYARMPDELRENDIHYESLNRKIPYTGMDSYDDDEKAHLPGDILSPLNDLQASPDRRDEERFRIIKSLEKLDLADDSSEVGYGGRQQYHNRGGGRRTSSEEQVFRTLKHSKSNNSIVDEVTRRKIIDEEGELCEHCLLEERRLAAVRNQAILKDKLEKHIHDVNETWMHKSKRRVLLPMGVLPPFMNREDDNNKHLLSQQKAAYRRELEDEIARKKLDAELEKARDKAMHNYANTEDARAFAHARDEQKMIEIAEKERNRDILEKQMELRKLTQKESEDRLEWWEKKEVATGKPIERDERFLSDQLRRNEALERSVEQLQRFKEMDKEERLAKHAADKNFYGKLREKIDEQSALIQGDGPSKVRRFVTIENPTVYKAWQDAHSLNDKRYRVLQDIDAQRHRRRLIDEESHCIRCRRCKRLIRKEVRRQVID</sequence>